<dbReference type="Pfam" id="PF03372">
    <property type="entry name" value="Exo_endo_phos"/>
    <property type="match status" value="1"/>
</dbReference>
<dbReference type="RefSeq" id="XP_026600662.1">
    <property type="nucleotide sequence ID" value="XM_026750649.1"/>
</dbReference>
<comment type="cofactor">
    <cofactor evidence="1">
        <name>Mn(2+)</name>
        <dbReference type="ChEBI" id="CHEBI:29035"/>
    </cofactor>
</comment>
<gene>
    <name evidence="12" type="ORF">DSM5745_08633</name>
</gene>
<evidence type="ECO:0000256" key="6">
    <source>
        <dbReference type="ARBA" id="ARBA00022763"/>
    </source>
</evidence>
<evidence type="ECO:0000256" key="9">
    <source>
        <dbReference type="ARBA" id="ARBA00023204"/>
    </source>
</evidence>
<evidence type="ECO:0000256" key="10">
    <source>
        <dbReference type="ARBA" id="ARBA00023242"/>
    </source>
</evidence>
<dbReference type="GO" id="GO:0046872">
    <property type="term" value="F:metal ion binding"/>
    <property type="evidence" value="ECO:0007669"/>
    <property type="project" value="UniProtKB-KW"/>
</dbReference>
<proteinExistence type="predicted"/>
<keyword evidence="5" id="KW-0479">Metal-binding</keyword>
<keyword evidence="13" id="KW-1185">Reference proteome</keyword>
<evidence type="ECO:0000256" key="1">
    <source>
        <dbReference type="ARBA" id="ARBA00001936"/>
    </source>
</evidence>
<evidence type="ECO:0000259" key="11">
    <source>
        <dbReference type="Pfam" id="PF03372"/>
    </source>
</evidence>
<dbReference type="GO" id="GO:0003697">
    <property type="term" value="F:single-stranded DNA binding"/>
    <property type="evidence" value="ECO:0007669"/>
    <property type="project" value="TreeGrafter"/>
</dbReference>
<evidence type="ECO:0000256" key="3">
    <source>
        <dbReference type="ARBA" id="ARBA00004322"/>
    </source>
</evidence>
<evidence type="ECO:0000256" key="8">
    <source>
        <dbReference type="ARBA" id="ARBA00022842"/>
    </source>
</evidence>
<dbReference type="GO" id="GO:0004518">
    <property type="term" value="F:nuclease activity"/>
    <property type="evidence" value="ECO:0007669"/>
    <property type="project" value="UniProtKB-KW"/>
</dbReference>
<evidence type="ECO:0000313" key="13">
    <source>
        <dbReference type="Proteomes" id="UP000256690"/>
    </source>
</evidence>
<comment type="caution">
    <text evidence="12">The sequence shown here is derived from an EMBL/GenBank/DDBJ whole genome shotgun (WGS) entry which is preliminary data.</text>
</comment>
<dbReference type="EMBL" id="PVWQ01000011">
    <property type="protein sequence ID" value="RDW68873.1"/>
    <property type="molecule type" value="Genomic_DNA"/>
</dbReference>
<dbReference type="InterPro" id="IPR051547">
    <property type="entry name" value="TDP2-like"/>
</dbReference>
<protein>
    <recommendedName>
        <fullName evidence="11">Endonuclease/exonuclease/phosphatase domain-containing protein</fullName>
    </recommendedName>
</protein>
<dbReference type="OrthoDB" id="9975959at2759"/>
<reference evidence="12 13" key="1">
    <citation type="journal article" date="2018" name="IMA Fungus">
        <title>IMA Genome-F 9: Draft genome sequence of Annulohypoxylon stygium, Aspergillus mulundensis, Berkeleyomyces basicola (syn. Thielaviopsis basicola), Ceratocystis smalleyi, two Cercospora beticola strains, Coleophoma cylindrospora, Fusarium fracticaudum, Phialophora cf. hyalina, and Morchella septimelata.</title>
        <authorList>
            <person name="Wingfield B.D."/>
            <person name="Bills G.F."/>
            <person name="Dong Y."/>
            <person name="Huang W."/>
            <person name="Nel W.J."/>
            <person name="Swalarsk-Parry B.S."/>
            <person name="Vaghefi N."/>
            <person name="Wilken P.M."/>
            <person name="An Z."/>
            <person name="de Beer Z.W."/>
            <person name="De Vos L."/>
            <person name="Chen L."/>
            <person name="Duong T.A."/>
            <person name="Gao Y."/>
            <person name="Hammerbacher A."/>
            <person name="Kikkert J.R."/>
            <person name="Li Y."/>
            <person name="Li H."/>
            <person name="Li K."/>
            <person name="Li Q."/>
            <person name="Liu X."/>
            <person name="Ma X."/>
            <person name="Naidoo K."/>
            <person name="Pethybridge S.J."/>
            <person name="Sun J."/>
            <person name="Steenkamp E.T."/>
            <person name="van der Nest M.A."/>
            <person name="van Wyk S."/>
            <person name="Wingfield M.J."/>
            <person name="Xiong C."/>
            <person name="Yue Q."/>
            <person name="Zhang X."/>
        </authorList>
    </citation>
    <scope>NUCLEOTIDE SEQUENCE [LARGE SCALE GENOMIC DNA]</scope>
    <source>
        <strain evidence="12 13">DSM 5745</strain>
    </source>
</reference>
<dbReference type="PANTHER" id="PTHR15822">
    <property type="entry name" value="TRAF AND TNF RECEPTOR-ASSOCIATED PROTEIN"/>
    <property type="match status" value="1"/>
</dbReference>
<evidence type="ECO:0000256" key="2">
    <source>
        <dbReference type="ARBA" id="ARBA00001946"/>
    </source>
</evidence>
<evidence type="ECO:0000256" key="5">
    <source>
        <dbReference type="ARBA" id="ARBA00022723"/>
    </source>
</evidence>
<dbReference type="GO" id="GO:0006302">
    <property type="term" value="P:double-strand break repair"/>
    <property type="evidence" value="ECO:0007669"/>
    <property type="project" value="TreeGrafter"/>
</dbReference>
<dbReference type="STRING" id="1810919.A0A3D8R486"/>
<comment type="subcellular location">
    <subcellularLocation>
        <location evidence="3">Nucleus</location>
        <location evidence="3">PML body</location>
    </subcellularLocation>
</comment>
<dbReference type="GO" id="GO:0070260">
    <property type="term" value="F:5'-tyrosyl-DNA phosphodiesterase activity"/>
    <property type="evidence" value="ECO:0007669"/>
    <property type="project" value="TreeGrafter"/>
</dbReference>
<dbReference type="PANTHER" id="PTHR15822:SF4">
    <property type="entry name" value="TYROSYL-DNA PHOSPHODIESTERASE 2"/>
    <property type="match status" value="1"/>
</dbReference>
<keyword evidence="9" id="KW-0234">DNA repair</keyword>
<evidence type="ECO:0000256" key="4">
    <source>
        <dbReference type="ARBA" id="ARBA00022722"/>
    </source>
</evidence>
<dbReference type="AlphaFoldDB" id="A0A3D8R486"/>
<name>A0A3D8R486_9EURO</name>
<keyword evidence="7" id="KW-0378">Hydrolase</keyword>
<accession>A0A3D8R486</accession>
<keyword evidence="10" id="KW-0539">Nucleus</keyword>
<dbReference type="Gene3D" id="3.60.10.10">
    <property type="entry name" value="Endonuclease/exonuclease/phosphatase"/>
    <property type="match status" value="1"/>
</dbReference>
<keyword evidence="8" id="KW-0460">Magnesium</keyword>
<keyword evidence="6" id="KW-0227">DNA damage</keyword>
<sequence>MDYRMMARLRPDEPNFQPFFFFDPSLDPPRWRPVSPPKHNAPHPPAGVPTDKIHLLSWNIDFTTPLAEERMTAALKYLGDLQAEHEKSDGSPTVIFFQEMVASDLHLINETPWVREKFYMTDLSGGHWRSYYGTTTLIDRRLSPERVFRVPYKLSAMQRDALFVDVKVEDSVIRLCNTHLESLASGVSRRPVQLKLASTFMHGTNGSSNDNTGPSKDAISLPTPQAAILAGDLNAFAPEDAVAPGECNLEDAYLAVGGTEGAEEGFTWGYQSPSEFAPSRMDKVLFSGRIEPLAFRLMGKGLKIRVDVRNSDEEENDPADDPFEDIWVTDHFGLVADFRIEPREGN</sequence>
<dbReference type="InterPro" id="IPR036691">
    <property type="entry name" value="Endo/exonu/phosph_ase_sf"/>
</dbReference>
<keyword evidence="4" id="KW-0540">Nuclease</keyword>
<feature type="domain" description="Endonuclease/exonuclease/phosphatase" evidence="11">
    <location>
        <begin position="56"/>
        <end position="297"/>
    </location>
</feature>
<dbReference type="CDD" id="cd09080">
    <property type="entry name" value="TDP2"/>
    <property type="match status" value="1"/>
</dbReference>
<dbReference type="GeneID" id="38119003"/>
<evidence type="ECO:0000256" key="7">
    <source>
        <dbReference type="ARBA" id="ARBA00022801"/>
    </source>
</evidence>
<comment type="cofactor">
    <cofactor evidence="2">
        <name>Mg(2+)</name>
        <dbReference type="ChEBI" id="CHEBI:18420"/>
    </cofactor>
</comment>
<dbReference type="Proteomes" id="UP000256690">
    <property type="component" value="Unassembled WGS sequence"/>
</dbReference>
<dbReference type="InterPro" id="IPR005135">
    <property type="entry name" value="Endo/exonuclease/phosphatase"/>
</dbReference>
<dbReference type="SUPFAM" id="SSF56219">
    <property type="entry name" value="DNase I-like"/>
    <property type="match status" value="1"/>
</dbReference>
<dbReference type="GO" id="GO:0005737">
    <property type="term" value="C:cytoplasm"/>
    <property type="evidence" value="ECO:0007669"/>
    <property type="project" value="TreeGrafter"/>
</dbReference>
<organism evidence="12 13">
    <name type="scientific">Aspergillus mulundensis</name>
    <dbReference type="NCBI Taxonomy" id="1810919"/>
    <lineage>
        <taxon>Eukaryota</taxon>
        <taxon>Fungi</taxon>
        <taxon>Dikarya</taxon>
        <taxon>Ascomycota</taxon>
        <taxon>Pezizomycotina</taxon>
        <taxon>Eurotiomycetes</taxon>
        <taxon>Eurotiomycetidae</taxon>
        <taxon>Eurotiales</taxon>
        <taxon>Aspergillaceae</taxon>
        <taxon>Aspergillus</taxon>
        <taxon>Aspergillus subgen. Nidulantes</taxon>
    </lineage>
</organism>
<evidence type="ECO:0000313" key="12">
    <source>
        <dbReference type="EMBL" id="RDW68873.1"/>
    </source>
</evidence>